<name>A0A3B1A473_9ZZZZ</name>
<proteinExistence type="predicted"/>
<organism evidence="1">
    <name type="scientific">hydrothermal vent metagenome</name>
    <dbReference type="NCBI Taxonomy" id="652676"/>
    <lineage>
        <taxon>unclassified sequences</taxon>
        <taxon>metagenomes</taxon>
        <taxon>ecological metagenomes</taxon>
    </lineage>
</organism>
<sequence>MKGLFIVSMVTLSFIGTLAAAEKKFDQADIYMEQNASDNDLEVVIKATGGNVGMVDLKIVAPNGRTVVDIKSDNKMGLRHFDFESPEPKNDGSLKKDFPVGEYTFSGTFMSGEKLSAKSTLNHKLPSVATFVYPINEADNIDSQNLVIKWKTQEIHDNIIITIEEETSGQEVKATLLGSAKSFKVPNGFMMPNTTYKVSIGTIAKNKNGSFVEVEIKTAK</sequence>
<dbReference type="AlphaFoldDB" id="A0A3B1A473"/>
<evidence type="ECO:0000313" key="1">
    <source>
        <dbReference type="EMBL" id="VAX00546.1"/>
    </source>
</evidence>
<dbReference type="EMBL" id="UOFS01000044">
    <property type="protein sequence ID" value="VAX00546.1"/>
    <property type="molecule type" value="Genomic_DNA"/>
</dbReference>
<reference evidence="1" key="1">
    <citation type="submission" date="2018-06" db="EMBL/GenBank/DDBJ databases">
        <authorList>
            <person name="Zhirakovskaya E."/>
        </authorList>
    </citation>
    <scope>NUCLEOTIDE SEQUENCE</scope>
</reference>
<dbReference type="InterPro" id="IPR013783">
    <property type="entry name" value="Ig-like_fold"/>
</dbReference>
<accession>A0A3B1A473</accession>
<protein>
    <submittedName>
        <fullName evidence="1">Uncharacterized protein</fullName>
    </submittedName>
</protein>
<dbReference type="Gene3D" id="2.60.40.10">
    <property type="entry name" value="Immunoglobulins"/>
    <property type="match status" value="1"/>
</dbReference>
<gene>
    <name evidence="1" type="ORF">MNBD_GAMMA22-2978</name>
</gene>